<dbReference type="AlphaFoldDB" id="A0A177TVL0"/>
<dbReference type="Proteomes" id="UP000077521">
    <property type="component" value="Unassembled WGS sequence"/>
</dbReference>
<evidence type="ECO:0000313" key="9">
    <source>
        <dbReference type="EMBL" id="KAE8258701.1"/>
    </source>
</evidence>
<evidence type="ECO:0000256" key="1">
    <source>
        <dbReference type="ARBA" id="ARBA00007447"/>
    </source>
</evidence>
<dbReference type="InterPro" id="IPR001969">
    <property type="entry name" value="Aspartic_peptidase_AS"/>
</dbReference>
<keyword evidence="8" id="KW-0732">Signal</keyword>
<evidence type="ECO:0000256" key="7">
    <source>
        <dbReference type="SAM" id="MobiDB-lite"/>
    </source>
</evidence>
<reference evidence="9" key="1">
    <citation type="submission" date="2016-04" db="EMBL/GenBank/DDBJ databases">
        <authorList>
            <person name="Nguyen H.D."/>
            <person name="Samba Siva P."/>
            <person name="Cullis J."/>
            <person name="Levesque C.A."/>
            <person name="Hambleton S."/>
        </authorList>
    </citation>
    <scope>NUCLEOTIDE SEQUENCE</scope>
    <source>
        <strain evidence="9">DAOMC 236416</strain>
    </source>
</reference>
<dbReference type="SUPFAM" id="SSF50630">
    <property type="entry name" value="Acid proteases"/>
    <property type="match status" value="1"/>
</dbReference>
<feature type="chain" id="PRO_5044016844" evidence="8">
    <location>
        <begin position="28"/>
        <end position="521"/>
    </location>
</feature>
<sequence length="521" mass="56349">MLFSPQRWAALALFSLLSLNQLDNAAASAVDGAAGLHQPSLQHRAEHTRRHHAELQQQQQRQEAEERDRVAAMPVADKFKIQRFIKNVESRYAKSNSVQADKWDPKVAKADGLDTTVADSDNQVQDDIISQLSAALKTGLDRIGEEFTKVVPGSKRGFKRLASSFGGEENAVTIPLRAIVLAEDQDAEYLAQVMVGTPPAPYWLQVDSGSSDPWVASIRCTTEPCRGVNGARARYNTSNSSTYQPTPSKKSFELYYTLGGVRGVMVRDTFSFSSGDLFNAALTIRNQTFGLARQLSSDFAKDAADGVLGLGFRALTVAGERTILQNLFAQNNIKNKIVSFYLGRKRSGTQAKSEMKIGGTNPALYKGDLRYVPVTKRAYWSFSFGKFGVSGTAKKNTVIGGPNGVEGVVDTGTSYIALPYGSASDFWNAVPGSQSVGAYNYWVYPCSTKLSVDFTLPDGTVFKLDPADLNAGKAYMGSTDCIGTVFSADTGNKAIFGASLLKSVYTVLDWGSSQIGFAQAA</sequence>
<dbReference type="Gene3D" id="2.40.70.10">
    <property type="entry name" value="Acid Proteases"/>
    <property type="match status" value="2"/>
</dbReference>
<evidence type="ECO:0000256" key="5">
    <source>
        <dbReference type="PIRSR" id="PIRSR601461-1"/>
    </source>
</evidence>
<comment type="similarity">
    <text evidence="1 6">Belongs to the peptidase A1 family.</text>
</comment>
<evidence type="ECO:0000256" key="4">
    <source>
        <dbReference type="ARBA" id="ARBA00022801"/>
    </source>
</evidence>
<protein>
    <submittedName>
        <fullName evidence="9">Uncharacterized protein</fullName>
    </submittedName>
</protein>
<keyword evidence="2 6" id="KW-0645">Protease</keyword>
<accession>A0A177TVL0</accession>
<dbReference type="InterPro" id="IPR033121">
    <property type="entry name" value="PEPTIDASE_A1"/>
</dbReference>
<evidence type="ECO:0000256" key="8">
    <source>
        <dbReference type="SAM" id="SignalP"/>
    </source>
</evidence>
<feature type="active site" evidence="5">
    <location>
        <position position="207"/>
    </location>
</feature>
<dbReference type="PROSITE" id="PS00141">
    <property type="entry name" value="ASP_PROTEASE"/>
    <property type="match status" value="1"/>
</dbReference>
<feature type="active site" evidence="5">
    <location>
        <position position="410"/>
    </location>
</feature>
<evidence type="ECO:0000313" key="10">
    <source>
        <dbReference type="Proteomes" id="UP000077521"/>
    </source>
</evidence>
<dbReference type="FunFam" id="2.40.70.10:FF:000115">
    <property type="entry name" value="Lysosomal aspartic protease"/>
    <property type="match status" value="1"/>
</dbReference>
<organism evidence="9 10">
    <name type="scientific">Tilletia indica</name>
    <dbReference type="NCBI Taxonomy" id="43049"/>
    <lineage>
        <taxon>Eukaryota</taxon>
        <taxon>Fungi</taxon>
        <taxon>Dikarya</taxon>
        <taxon>Basidiomycota</taxon>
        <taxon>Ustilaginomycotina</taxon>
        <taxon>Exobasidiomycetes</taxon>
        <taxon>Tilletiales</taxon>
        <taxon>Tilletiaceae</taxon>
        <taxon>Tilletia</taxon>
    </lineage>
</organism>
<evidence type="ECO:0000256" key="6">
    <source>
        <dbReference type="RuleBase" id="RU000454"/>
    </source>
</evidence>
<comment type="caution">
    <text evidence="9">The sequence shown here is derived from an EMBL/GenBank/DDBJ whole genome shotgun (WGS) entry which is preliminary data.</text>
</comment>
<proteinExistence type="inferred from homology"/>
<evidence type="ECO:0000256" key="2">
    <source>
        <dbReference type="ARBA" id="ARBA00022670"/>
    </source>
</evidence>
<dbReference type="GO" id="GO:0006508">
    <property type="term" value="P:proteolysis"/>
    <property type="evidence" value="ECO:0007669"/>
    <property type="project" value="UniProtKB-KW"/>
</dbReference>
<reference evidence="9" key="2">
    <citation type="journal article" date="2019" name="IMA Fungus">
        <title>Genome sequencing and comparison of five Tilletia species to identify candidate genes for the detection of regulated species infecting wheat.</title>
        <authorList>
            <person name="Nguyen H.D.T."/>
            <person name="Sultana T."/>
            <person name="Kesanakurti P."/>
            <person name="Hambleton S."/>
        </authorList>
    </citation>
    <scope>NUCLEOTIDE SEQUENCE</scope>
    <source>
        <strain evidence="9">DAOMC 236416</strain>
    </source>
</reference>
<feature type="region of interest" description="Disordered" evidence="7">
    <location>
        <begin position="43"/>
        <end position="63"/>
    </location>
</feature>
<dbReference type="PRINTS" id="PR00792">
    <property type="entry name" value="PEPSIN"/>
</dbReference>
<dbReference type="PANTHER" id="PTHR47966">
    <property type="entry name" value="BETA-SITE APP-CLEAVING ENZYME, ISOFORM A-RELATED"/>
    <property type="match status" value="1"/>
</dbReference>
<gene>
    <name evidence="9" type="ORF">A4X13_0g1507</name>
</gene>
<dbReference type="InterPro" id="IPR021109">
    <property type="entry name" value="Peptidase_aspartic_dom_sf"/>
</dbReference>
<dbReference type="Pfam" id="PF00026">
    <property type="entry name" value="Asp"/>
    <property type="match status" value="1"/>
</dbReference>
<dbReference type="EMBL" id="LWDF02000060">
    <property type="protein sequence ID" value="KAE8258701.1"/>
    <property type="molecule type" value="Genomic_DNA"/>
</dbReference>
<evidence type="ECO:0000256" key="3">
    <source>
        <dbReference type="ARBA" id="ARBA00022750"/>
    </source>
</evidence>
<dbReference type="InterPro" id="IPR034164">
    <property type="entry name" value="Pepsin-like_dom"/>
</dbReference>
<dbReference type="PROSITE" id="PS51767">
    <property type="entry name" value="PEPTIDASE_A1"/>
    <property type="match status" value="1"/>
</dbReference>
<keyword evidence="10" id="KW-1185">Reference proteome</keyword>
<keyword evidence="4 6" id="KW-0378">Hydrolase</keyword>
<feature type="signal peptide" evidence="8">
    <location>
        <begin position="1"/>
        <end position="27"/>
    </location>
</feature>
<dbReference type="CDD" id="cd05471">
    <property type="entry name" value="pepsin_like"/>
    <property type="match status" value="1"/>
</dbReference>
<dbReference type="GO" id="GO:0004190">
    <property type="term" value="F:aspartic-type endopeptidase activity"/>
    <property type="evidence" value="ECO:0007669"/>
    <property type="project" value="UniProtKB-KW"/>
</dbReference>
<dbReference type="PANTHER" id="PTHR47966:SF51">
    <property type="entry name" value="BETA-SITE APP-CLEAVING ENZYME, ISOFORM A-RELATED"/>
    <property type="match status" value="1"/>
</dbReference>
<name>A0A177TVL0_9BASI</name>
<keyword evidence="3 6" id="KW-0064">Aspartyl protease</keyword>
<dbReference type="InterPro" id="IPR001461">
    <property type="entry name" value="Aspartic_peptidase_A1"/>
</dbReference>